<feature type="compositionally biased region" description="Low complexity" evidence="1">
    <location>
        <begin position="479"/>
        <end position="495"/>
    </location>
</feature>
<keyword evidence="3" id="KW-1185">Reference proteome</keyword>
<gene>
    <name evidence="2" type="ORF">H9L22_11080</name>
</gene>
<dbReference type="Proteomes" id="UP000516117">
    <property type="component" value="Chromosome"/>
</dbReference>
<dbReference type="EMBL" id="CP060789">
    <property type="protein sequence ID" value="QNP54843.1"/>
    <property type="molecule type" value="Genomic_DNA"/>
</dbReference>
<protein>
    <submittedName>
        <fullName evidence="2">Uncharacterized protein</fullName>
    </submittedName>
</protein>
<accession>A0A7H0H2S7</accession>
<proteinExistence type="predicted"/>
<name>A0A7H0H2S7_9ACTN</name>
<dbReference type="KEGG" id="tdf:H9L22_11080"/>
<evidence type="ECO:0000256" key="1">
    <source>
        <dbReference type="SAM" id="MobiDB-lite"/>
    </source>
</evidence>
<feature type="region of interest" description="Disordered" evidence="1">
    <location>
        <begin position="463"/>
        <end position="495"/>
    </location>
</feature>
<organism evidence="2 3">
    <name type="scientific">Tessaracoccus defluvii</name>
    <dbReference type="NCBI Taxonomy" id="1285901"/>
    <lineage>
        <taxon>Bacteria</taxon>
        <taxon>Bacillati</taxon>
        <taxon>Actinomycetota</taxon>
        <taxon>Actinomycetes</taxon>
        <taxon>Propionibacteriales</taxon>
        <taxon>Propionibacteriaceae</taxon>
        <taxon>Tessaracoccus</taxon>
    </lineage>
</organism>
<sequence>MNEKPVVIRAQSDEDVVRQLRDLGEAHPEVVAVVRGADLPPLFEDVAGVRVVSSDQELGRELARRFPARPADRAAPPAVVVGDGDLARIVATELVVRSAAPGEPLTLHCFGRDPEWAVSAMTEVGARGLLLWSQLSMRPIDVAHRVVEIVAAEGELPAFTDSAGPTVIVALERAAEGLPVARTVAAALPTARVAVAVDEEGLWPALRGVTQVARDACVTRAVTQGEADELLEALYSDVTWMMAPEALVTAPLVDLLGLARSEAGDALPLEEQPDDALTRLLLVVDNLGAVLAAGGVEVAPVGQELGLPPVLSPGDLWAMSGELLGLMAVEATPDARLSALELALRLPTIAARAGLVLTRGADRGDVLSFDKVEALAPLVHDAYQQISARTNNATASPWAGVAWQELGDYEKSSSRAVLVGSAVYFAAEGLDWILSDEPSIRAFEGETVNRLAELEHRRWAVNQRANGRQSHKWSTPGVSSTRGRGATTSTLCAASRRSSAPRASRWCRPEQGLRLQLVEDLLHGCVDHRNDPAHLAARLGERGAPRVAPPTEIQVGTVQQPGHRLVGERDRGGIRHIVRQLAGDAL</sequence>
<dbReference type="AlphaFoldDB" id="A0A7H0H2S7"/>
<evidence type="ECO:0000313" key="2">
    <source>
        <dbReference type="EMBL" id="QNP54843.1"/>
    </source>
</evidence>
<evidence type="ECO:0000313" key="3">
    <source>
        <dbReference type="Proteomes" id="UP000516117"/>
    </source>
</evidence>
<reference evidence="2 3" key="1">
    <citation type="submission" date="2020-08" db="EMBL/GenBank/DDBJ databases">
        <title>Genome sequence of Tessaracoccus defluvii JCM 17540T.</title>
        <authorList>
            <person name="Hyun D.-W."/>
            <person name="Bae J.-W."/>
        </authorList>
    </citation>
    <scope>NUCLEOTIDE SEQUENCE [LARGE SCALE GENOMIC DNA]</scope>
    <source>
        <strain evidence="2 3">JCM 17540</strain>
    </source>
</reference>
<feature type="compositionally biased region" description="Polar residues" evidence="1">
    <location>
        <begin position="463"/>
        <end position="478"/>
    </location>
</feature>
<dbReference type="RefSeq" id="WP_187719979.1">
    <property type="nucleotide sequence ID" value="NZ_CP060789.1"/>
</dbReference>